<gene>
    <name evidence="2" type="ORF">F8M41_015326</name>
</gene>
<keyword evidence="3" id="KW-1185">Reference proteome</keyword>
<sequence>MSNNYNKNLSTLSKYNKSKLRKVDTDDQSAFGNSVIIDLVKNVVDHANKLSDHLSLLNNSLRSKLLENTISELQVPESPSNSQKPELELQEVEVQEDLELFEGPESYEEPEPESEEEPEFEPKFQEADMNEYIQFYNYLDEII</sequence>
<dbReference type="AlphaFoldDB" id="A0A8H4A0A8"/>
<comment type="caution">
    <text evidence="2">The sequence shown here is derived from an EMBL/GenBank/DDBJ whole genome shotgun (WGS) entry which is preliminary data.</text>
</comment>
<evidence type="ECO:0000256" key="1">
    <source>
        <dbReference type="SAM" id="MobiDB-lite"/>
    </source>
</evidence>
<evidence type="ECO:0000313" key="2">
    <source>
        <dbReference type="EMBL" id="KAF0351395.1"/>
    </source>
</evidence>
<dbReference type="Proteomes" id="UP000439903">
    <property type="component" value="Unassembled WGS sequence"/>
</dbReference>
<evidence type="ECO:0000313" key="3">
    <source>
        <dbReference type="Proteomes" id="UP000439903"/>
    </source>
</evidence>
<name>A0A8H4A0A8_GIGMA</name>
<dbReference type="EMBL" id="WTPW01003192">
    <property type="protein sequence ID" value="KAF0351395.1"/>
    <property type="molecule type" value="Genomic_DNA"/>
</dbReference>
<feature type="region of interest" description="Disordered" evidence="1">
    <location>
        <begin position="102"/>
        <end position="125"/>
    </location>
</feature>
<proteinExistence type="predicted"/>
<protein>
    <submittedName>
        <fullName evidence="2">Uncharacterized protein</fullName>
    </submittedName>
</protein>
<reference evidence="2 3" key="1">
    <citation type="journal article" date="2019" name="Environ. Microbiol.">
        <title>At the nexus of three kingdoms: the genome of the mycorrhizal fungus Gigaspora margarita provides insights into plant, endobacterial and fungal interactions.</title>
        <authorList>
            <person name="Venice F."/>
            <person name="Ghignone S."/>
            <person name="Salvioli di Fossalunga A."/>
            <person name="Amselem J."/>
            <person name="Novero M."/>
            <person name="Xianan X."/>
            <person name="Sedzielewska Toro K."/>
            <person name="Morin E."/>
            <person name="Lipzen A."/>
            <person name="Grigoriev I.V."/>
            <person name="Henrissat B."/>
            <person name="Martin F.M."/>
            <person name="Bonfante P."/>
        </authorList>
    </citation>
    <scope>NUCLEOTIDE SEQUENCE [LARGE SCALE GENOMIC DNA]</scope>
    <source>
        <strain evidence="2 3">BEG34</strain>
    </source>
</reference>
<feature type="compositionally biased region" description="Acidic residues" evidence="1">
    <location>
        <begin position="102"/>
        <end position="119"/>
    </location>
</feature>
<accession>A0A8H4A0A8</accession>
<organism evidence="2 3">
    <name type="scientific">Gigaspora margarita</name>
    <dbReference type="NCBI Taxonomy" id="4874"/>
    <lineage>
        <taxon>Eukaryota</taxon>
        <taxon>Fungi</taxon>
        <taxon>Fungi incertae sedis</taxon>
        <taxon>Mucoromycota</taxon>
        <taxon>Glomeromycotina</taxon>
        <taxon>Glomeromycetes</taxon>
        <taxon>Diversisporales</taxon>
        <taxon>Gigasporaceae</taxon>
        <taxon>Gigaspora</taxon>
    </lineage>
</organism>